<evidence type="ECO:0000313" key="3">
    <source>
        <dbReference type="Proteomes" id="UP000275865"/>
    </source>
</evidence>
<evidence type="ECO:0000256" key="1">
    <source>
        <dbReference type="SAM" id="MobiDB-lite"/>
    </source>
</evidence>
<accession>A0A3A9YEM5</accession>
<proteinExistence type="predicted"/>
<dbReference type="AlphaFoldDB" id="A0A3A9YEM5"/>
<reference evidence="2 3" key="1">
    <citation type="submission" date="2018-09" db="EMBL/GenBank/DDBJ databases">
        <title>Micromonospora sp. nov. MS1-9, isolated from a root of Musa sp.</title>
        <authorList>
            <person name="Kuncharoen N."/>
            <person name="Kudo T."/>
            <person name="Ohkuma M."/>
            <person name="Yuki M."/>
            <person name="Tanasupawat S."/>
        </authorList>
    </citation>
    <scope>NUCLEOTIDE SEQUENCE [LARGE SCALE GENOMIC DNA]</scope>
    <source>
        <strain evidence="2 3">MS1-9</strain>
    </source>
</reference>
<dbReference type="EMBL" id="RAZT01000002">
    <property type="protein sequence ID" value="RKN35601.1"/>
    <property type="molecule type" value="Genomic_DNA"/>
</dbReference>
<feature type="compositionally biased region" description="Basic and acidic residues" evidence="1">
    <location>
        <begin position="200"/>
        <end position="218"/>
    </location>
</feature>
<dbReference type="Proteomes" id="UP000275865">
    <property type="component" value="Unassembled WGS sequence"/>
</dbReference>
<feature type="region of interest" description="Disordered" evidence="1">
    <location>
        <begin position="191"/>
        <end position="218"/>
    </location>
</feature>
<protein>
    <submittedName>
        <fullName evidence="2">Uncharacterized protein</fullName>
    </submittedName>
</protein>
<sequence>MPDSDPTEAEYLRQIELLANDVANRALDEGWLSFDPDHDDATPLQRAVNALARQLRHHHFEDDGCVDPDTPLVGLAGALLVRPTTALSKQEYVDICERLGVEARPQGWALWHTWDQKGRRITMVTTRISTTKGMLLVWSRGHHMVPAKPPRAAVAATVRGWLGPAVRSPGYVAETGVMEAAVAASVPLCSTGGSTPAPSSDRDEGAHRDVSPRPETDL</sequence>
<organism evidence="2 3">
    <name type="scientific">Micromonospora musae</name>
    <dbReference type="NCBI Taxonomy" id="1894970"/>
    <lineage>
        <taxon>Bacteria</taxon>
        <taxon>Bacillati</taxon>
        <taxon>Actinomycetota</taxon>
        <taxon>Actinomycetes</taxon>
        <taxon>Micromonosporales</taxon>
        <taxon>Micromonosporaceae</taxon>
        <taxon>Micromonospora</taxon>
    </lineage>
</organism>
<evidence type="ECO:0000313" key="2">
    <source>
        <dbReference type="EMBL" id="RKN35601.1"/>
    </source>
</evidence>
<name>A0A3A9YEM5_9ACTN</name>
<comment type="caution">
    <text evidence="2">The sequence shown here is derived from an EMBL/GenBank/DDBJ whole genome shotgun (WGS) entry which is preliminary data.</text>
</comment>
<gene>
    <name evidence="2" type="ORF">D7044_05535</name>
</gene>